<organism evidence="1 2">
    <name type="scientific">Austropuccinia psidii MF-1</name>
    <dbReference type="NCBI Taxonomy" id="1389203"/>
    <lineage>
        <taxon>Eukaryota</taxon>
        <taxon>Fungi</taxon>
        <taxon>Dikarya</taxon>
        <taxon>Basidiomycota</taxon>
        <taxon>Pucciniomycotina</taxon>
        <taxon>Pucciniomycetes</taxon>
        <taxon>Pucciniales</taxon>
        <taxon>Sphaerophragmiaceae</taxon>
        <taxon>Austropuccinia</taxon>
    </lineage>
</organism>
<dbReference type="OrthoDB" id="2514615at2759"/>
<gene>
    <name evidence="1" type="ORF">O181_046794</name>
</gene>
<proteinExistence type="predicted"/>
<accession>A0A9Q3DPM6</accession>
<comment type="caution">
    <text evidence="1">The sequence shown here is derived from an EMBL/GenBank/DDBJ whole genome shotgun (WGS) entry which is preliminary data.</text>
</comment>
<dbReference type="EMBL" id="AVOT02019491">
    <property type="protein sequence ID" value="MBW0507079.1"/>
    <property type="molecule type" value="Genomic_DNA"/>
</dbReference>
<evidence type="ECO:0000313" key="2">
    <source>
        <dbReference type="Proteomes" id="UP000765509"/>
    </source>
</evidence>
<sequence length="182" mass="20807">MYTQHQREAWGSLPLHVISALVQLLGDPNLFISRGPAGMWHTNLEKNPNQKVFIERFLKFNLYRKINITIPIVLFIFQFSSSGIDIFDLIRQISLLIHQPVRYNSSENCGYSLISHMEPKLVISSQNIFLSPELHSQLLKIPIGNDLPQIQSLIPFLKTSLKTHQKQGLAFFLGRETPNGKS</sequence>
<dbReference type="AlphaFoldDB" id="A0A9Q3DPM6"/>
<reference evidence="1" key="1">
    <citation type="submission" date="2021-03" db="EMBL/GenBank/DDBJ databases">
        <title>Draft genome sequence of rust myrtle Austropuccinia psidii MF-1, a brazilian biotype.</title>
        <authorList>
            <person name="Quecine M.C."/>
            <person name="Pachon D.M.R."/>
            <person name="Bonatelli M.L."/>
            <person name="Correr F.H."/>
            <person name="Franceschini L.M."/>
            <person name="Leite T.F."/>
            <person name="Margarido G.R.A."/>
            <person name="Almeida C.A."/>
            <person name="Ferrarezi J.A."/>
            <person name="Labate C.A."/>
        </authorList>
    </citation>
    <scope>NUCLEOTIDE SEQUENCE</scope>
    <source>
        <strain evidence="1">MF-1</strain>
    </source>
</reference>
<keyword evidence="2" id="KW-1185">Reference proteome</keyword>
<evidence type="ECO:0000313" key="1">
    <source>
        <dbReference type="EMBL" id="MBW0507079.1"/>
    </source>
</evidence>
<dbReference type="Proteomes" id="UP000765509">
    <property type="component" value="Unassembled WGS sequence"/>
</dbReference>
<name>A0A9Q3DPM6_9BASI</name>
<protein>
    <submittedName>
        <fullName evidence="1">Uncharacterized protein</fullName>
    </submittedName>
</protein>